<organism evidence="2 3">
    <name type="scientific">Dacryopinax primogenitus (strain DJM 731)</name>
    <name type="common">Brown rot fungus</name>
    <dbReference type="NCBI Taxonomy" id="1858805"/>
    <lineage>
        <taxon>Eukaryota</taxon>
        <taxon>Fungi</taxon>
        <taxon>Dikarya</taxon>
        <taxon>Basidiomycota</taxon>
        <taxon>Agaricomycotina</taxon>
        <taxon>Dacrymycetes</taxon>
        <taxon>Dacrymycetales</taxon>
        <taxon>Dacrymycetaceae</taxon>
        <taxon>Dacryopinax</taxon>
    </lineage>
</organism>
<feature type="region of interest" description="Disordered" evidence="1">
    <location>
        <begin position="1"/>
        <end position="24"/>
    </location>
</feature>
<proteinExistence type="predicted"/>
<protein>
    <submittedName>
        <fullName evidence="2">Uncharacterized protein</fullName>
    </submittedName>
</protein>
<evidence type="ECO:0000313" key="3">
    <source>
        <dbReference type="Proteomes" id="UP000030653"/>
    </source>
</evidence>
<dbReference type="Proteomes" id="UP000030653">
    <property type="component" value="Unassembled WGS sequence"/>
</dbReference>
<reference evidence="2 3" key="1">
    <citation type="journal article" date="2012" name="Science">
        <title>The Paleozoic origin of enzymatic lignin decomposition reconstructed from 31 fungal genomes.</title>
        <authorList>
            <person name="Floudas D."/>
            <person name="Binder M."/>
            <person name="Riley R."/>
            <person name="Barry K."/>
            <person name="Blanchette R.A."/>
            <person name="Henrissat B."/>
            <person name="Martinez A.T."/>
            <person name="Otillar R."/>
            <person name="Spatafora J.W."/>
            <person name="Yadav J.S."/>
            <person name="Aerts A."/>
            <person name="Benoit I."/>
            <person name="Boyd A."/>
            <person name="Carlson A."/>
            <person name="Copeland A."/>
            <person name="Coutinho P.M."/>
            <person name="de Vries R.P."/>
            <person name="Ferreira P."/>
            <person name="Findley K."/>
            <person name="Foster B."/>
            <person name="Gaskell J."/>
            <person name="Glotzer D."/>
            <person name="Gorecki P."/>
            <person name="Heitman J."/>
            <person name="Hesse C."/>
            <person name="Hori C."/>
            <person name="Igarashi K."/>
            <person name="Jurgens J.A."/>
            <person name="Kallen N."/>
            <person name="Kersten P."/>
            <person name="Kohler A."/>
            <person name="Kuees U."/>
            <person name="Kumar T.K.A."/>
            <person name="Kuo A."/>
            <person name="LaButti K."/>
            <person name="Larrondo L.F."/>
            <person name="Lindquist E."/>
            <person name="Ling A."/>
            <person name="Lombard V."/>
            <person name="Lucas S."/>
            <person name="Lundell T."/>
            <person name="Martin R."/>
            <person name="McLaughlin D.J."/>
            <person name="Morgenstern I."/>
            <person name="Morin E."/>
            <person name="Murat C."/>
            <person name="Nagy L.G."/>
            <person name="Nolan M."/>
            <person name="Ohm R.A."/>
            <person name="Patyshakuliyeva A."/>
            <person name="Rokas A."/>
            <person name="Ruiz-Duenas F.J."/>
            <person name="Sabat G."/>
            <person name="Salamov A."/>
            <person name="Samejima M."/>
            <person name="Schmutz J."/>
            <person name="Slot J.C."/>
            <person name="St John F."/>
            <person name="Stenlid J."/>
            <person name="Sun H."/>
            <person name="Sun S."/>
            <person name="Syed K."/>
            <person name="Tsang A."/>
            <person name="Wiebenga A."/>
            <person name="Young D."/>
            <person name="Pisabarro A."/>
            <person name="Eastwood D.C."/>
            <person name="Martin F."/>
            <person name="Cullen D."/>
            <person name="Grigoriev I.V."/>
            <person name="Hibbett D.S."/>
        </authorList>
    </citation>
    <scope>NUCLEOTIDE SEQUENCE [LARGE SCALE GENOMIC DNA]</scope>
    <source>
        <strain evidence="2 3">DJM-731 SS1</strain>
    </source>
</reference>
<evidence type="ECO:0000256" key="1">
    <source>
        <dbReference type="SAM" id="MobiDB-lite"/>
    </source>
</evidence>
<gene>
    <name evidence="2" type="ORF">DACRYDRAFT_25052</name>
</gene>
<evidence type="ECO:0000313" key="2">
    <source>
        <dbReference type="EMBL" id="EJT97705.1"/>
    </source>
</evidence>
<dbReference type="EMBL" id="JH795876">
    <property type="protein sequence ID" value="EJT97705.1"/>
    <property type="molecule type" value="Genomic_DNA"/>
</dbReference>
<feature type="compositionally biased region" description="Basic and acidic residues" evidence="1">
    <location>
        <begin position="8"/>
        <end position="17"/>
    </location>
</feature>
<sequence length="51" mass="5433">MGTGGKAGLREPVPRLEESDEEDNNVADLDVKAAWSSLPLVGRVIPELVVC</sequence>
<dbReference type="AlphaFoldDB" id="M5FNM9"/>
<accession>M5FNM9</accession>
<dbReference type="RefSeq" id="XP_040624603.1">
    <property type="nucleotide sequence ID" value="XM_040773985.1"/>
</dbReference>
<dbReference type="GeneID" id="63689047"/>
<keyword evidence="3" id="KW-1185">Reference proteome</keyword>
<name>M5FNM9_DACPD</name>
<dbReference type="HOGENOM" id="CLU_3106301_0_0_1"/>